<dbReference type="RefSeq" id="WP_006084117.1">
    <property type="nucleotide sequence ID" value="NZ_JAUOES010000004.1"/>
</dbReference>
<comment type="caution">
    <text evidence="2">The sequence shown here is derived from an EMBL/GenBank/DDBJ whole genome shotgun (WGS) entry which is preliminary data.</text>
</comment>
<dbReference type="Proteomes" id="UP001249505">
    <property type="component" value="Unassembled WGS sequence"/>
</dbReference>
<feature type="transmembrane region" description="Helical" evidence="1">
    <location>
        <begin position="36"/>
        <end position="56"/>
    </location>
</feature>
<evidence type="ECO:0000313" key="3">
    <source>
        <dbReference type="Proteomes" id="UP001249505"/>
    </source>
</evidence>
<sequence length="148" mass="16651">MARKGKGESESYRKFIDEQAKQAYEDLVKNQSPKKAFLGALLGVFLGLALLILFVWNGLVFYWMLFVPAAVIGYLACKFGKIYESKYANMVGVIGLLTNGIAVMTLYNFEALALSSIPISFFVTRYFAKLKLTEAQEKGIWRKEIGQL</sequence>
<proteinExistence type="predicted"/>
<feature type="transmembrane region" description="Helical" evidence="1">
    <location>
        <begin position="87"/>
        <end position="105"/>
    </location>
</feature>
<keyword evidence="1" id="KW-0812">Transmembrane</keyword>
<accession>A0ABU3FWD2</accession>
<evidence type="ECO:0000256" key="1">
    <source>
        <dbReference type="SAM" id="Phobius"/>
    </source>
</evidence>
<reference evidence="2 3" key="1">
    <citation type="submission" date="2023-07" db="EMBL/GenBank/DDBJ databases">
        <title>Novel Shewanella species isolated from Baltic Sea sediments.</title>
        <authorList>
            <person name="Martin-Rodriguez A.J."/>
        </authorList>
    </citation>
    <scope>NUCLEOTIDE SEQUENCE [LARGE SCALE GENOMIC DNA]</scope>
    <source>
        <strain evidence="2 3">SP2S1-2</strain>
    </source>
</reference>
<keyword evidence="3" id="KW-1185">Reference proteome</keyword>
<keyword evidence="1" id="KW-1133">Transmembrane helix</keyword>
<name>A0ABU3FWD2_9GAMM</name>
<dbReference type="GeneID" id="11773800"/>
<feature type="transmembrane region" description="Helical" evidence="1">
    <location>
        <begin position="62"/>
        <end position="80"/>
    </location>
</feature>
<gene>
    <name evidence="2" type="ORF">Q4Q50_05115</name>
</gene>
<dbReference type="EMBL" id="JAUOES010000004">
    <property type="protein sequence ID" value="MDT3279676.1"/>
    <property type="molecule type" value="Genomic_DNA"/>
</dbReference>
<protein>
    <submittedName>
        <fullName evidence="2">Uncharacterized protein</fullName>
    </submittedName>
</protein>
<organism evidence="2 3">
    <name type="scientific">Shewanella scandinavica</name>
    <dbReference type="NCBI Taxonomy" id="3063538"/>
    <lineage>
        <taxon>Bacteria</taxon>
        <taxon>Pseudomonadati</taxon>
        <taxon>Pseudomonadota</taxon>
        <taxon>Gammaproteobacteria</taxon>
        <taxon>Alteromonadales</taxon>
        <taxon>Shewanellaceae</taxon>
        <taxon>Shewanella</taxon>
    </lineage>
</organism>
<evidence type="ECO:0000313" key="2">
    <source>
        <dbReference type="EMBL" id="MDT3279676.1"/>
    </source>
</evidence>
<keyword evidence="1" id="KW-0472">Membrane</keyword>